<dbReference type="Proteomes" id="UP000734854">
    <property type="component" value="Unassembled WGS sequence"/>
</dbReference>
<gene>
    <name evidence="1" type="ORF">ZIOFF_009673</name>
</gene>
<proteinExistence type="predicted"/>
<name>A0A8J5HUC2_ZINOF</name>
<dbReference type="InterPro" id="IPR008480">
    <property type="entry name" value="DUF761_pln"/>
</dbReference>
<organism evidence="1 2">
    <name type="scientific">Zingiber officinale</name>
    <name type="common">Ginger</name>
    <name type="synonym">Amomum zingiber</name>
    <dbReference type="NCBI Taxonomy" id="94328"/>
    <lineage>
        <taxon>Eukaryota</taxon>
        <taxon>Viridiplantae</taxon>
        <taxon>Streptophyta</taxon>
        <taxon>Embryophyta</taxon>
        <taxon>Tracheophyta</taxon>
        <taxon>Spermatophyta</taxon>
        <taxon>Magnoliopsida</taxon>
        <taxon>Liliopsida</taxon>
        <taxon>Zingiberales</taxon>
        <taxon>Zingiberaceae</taxon>
        <taxon>Zingiber</taxon>
    </lineage>
</organism>
<dbReference type="Pfam" id="PF05553">
    <property type="entry name" value="DUF761"/>
    <property type="match status" value="1"/>
</dbReference>
<dbReference type="PANTHER" id="PTHR33450">
    <property type="entry name" value="EMB|CAB67623.1-RELATED"/>
    <property type="match status" value="1"/>
</dbReference>
<evidence type="ECO:0000313" key="1">
    <source>
        <dbReference type="EMBL" id="KAG6527562.1"/>
    </source>
</evidence>
<dbReference type="AlphaFoldDB" id="A0A8J5HUC2"/>
<dbReference type="PANTHER" id="PTHR33450:SF12">
    <property type="entry name" value="COTTON FIBER PROTEIN"/>
    <property type="match status" value="1"/>
</dbReference>
<comment type="caution">
    <text evidence="1">The sequence shown here is derived from an EMBL/GenBank/DDBJ whole genome shotgun (WGS) entry which is preliminary data.</text>
</comment>
<evidence type="ECO:0000313" key="2">
    <source>
        <dbReference type="Proteomes" id="UP000734854"/>
    </source>
</evidence>
<protein>
    <submittedName>
        <fullName evidence="1">Uncharacterized protein</fullName>
    </submittedName>
</protein>
<keyword evidence="2" id="KW-1185">Reference proteome</keyword>
<accession>A0A8J5HUC2</accession>
<sequence>MPNIRFTKQDDPCFFLFEEPIVISIVKAKSMASKSKTNALKSRNAKEDVAKFSLEDEIDSVTDVFIRRFHKNTRMQKLESFKRQQEMTLR</sequence>
<reference evidence="1 2" key="1">
    <citation type="submission" date="2020-08" db="EMBL/GenBank/DDBJ databases">
        <title>Plant Genome Project.</title>
        <authorList>
            <person name="Zhang R.-G."/>
        </authorList>
    </citation>
    <scope>NUCLEOTIDE SEQUENCE [LARGE SCALE GENOMIC DNA]</scope>
    <source>
        <tissue evidence="1">Rhizome</tissue>
    </source>
</reference>
<dbReference type="EMBL" id="JACMSC010000003">
    <property type="protein sequence ID" value="KAG6527562.1"/>
    <property type="molecule type" value="Genomic_DNA"/>
</dbReference>